<keyword evidence="6 9" id="KW-0560">Oxidoreductase</keyword>
<feature type="domain" description="Acyl-CoA dehydrogenase/oxidase N-terminal" evidence="12">
    <location>
        <begin position="5"/>
        <end position="115"/>
    </location>
</feature>
<evidence type="ECO:0000259" key="10">
    <source>
        <dbReference type="Pfam" id="PF00441"/>
    </source>
</evidence>
<dbReference type="PIRSF" id="PIRSF016578">
    <property type="entry name" value="HsaA"/>
    <property type="match status" value="1"/>
</dbReference>
<evidence type="ECO:0000256" key="2">
    <source>
        <dbReference type="ARBA" id="ARBA00009347"/>
    </source>
</evidence>
<dbReference type="InterPro" id="IPR013786">
    <property type="entry name" value="AcylCoA_DH/ox_N"/>
</dbReference>
<dbReference type="Gene3D" id="1.20.140.10">
    <property type="entry name" value="Butyryl-CoA Dehydrogenase, subunit A, domain 3"/>
    <property type="match status" value="1"/>
</dbReference>
<evidence type="ECO:0000256" key="1">
    <source>
        <dbReference type="ARBA" id="ARBA00001974"/>
    </source>
</evidence>
<evidence type="ECO:0000256" key="5">
    <source>
        <dbReference type="ARBA" id="ARBA00022827"/>
    </source>
</evidence>
<feature type="domain" description="Acyl-CoA dehydrogenase/oxidase C-terminal" evidence="10">
    <location>
        <begin position="228"/>
        <end position="378"/>
    </location>
</feature>
<evidence type="ECO:0000256" key="8">
    <source>
        <dbReference type="ARBA" id="ARBA00072305"/>
    </source>
</evidence>
<dbReference type="InterPro" id="IPR006089">
    <property type="entry name" value="Acyl-CoA_DH_CS"/>
</dbReference>
<accession>A0A9D6V1A5</accession>
<name>A0A9D6V1A5_9BACT</name>
<dbReference type="GO" id="GO:0050660">
    <property type="term" value="F:flavin adenine dinucleotide binding"/>
    <property type="evidence" value="ECO:0007669"/>
    <property type="project" value="InterPro"/>
</dbReference>
<dbReference type="EMBL" id="JACRDE010000252">
    <property type="protein sequence ID" value="MBI5249679.1"/>
    <property type="molecule type" value="Genomic_DNA"/>
</dbReference>
<dbReference type="Pfam" id="PF02770">
    <property type="entry name" value="Acyl-CoA_dh_M"/>
    <property type="match status" value="1"/>
</dbReference>
<keyword evidence="5 9" id="KW-0274">FAD</keyword>
<evidence type="ECO:0000256" key="3">
    <source>
        <dbReference type="ARBA" id="ARBA00011881"/>
    </source>
</evidence>
<dbReference type="EC" id="1.3.8.10" evidence="7"/>
<evidence type="ECO:0000256" key="9">
    <source>
        <dbReference type="RuleBase" id="RU362125"/>
    </source>
</evidence>
<dbReference type="GO" id="GO:0003995">
    <property type="term" value="F:acyl-CoA dehydrogenase activity"/>
    <property type="evidence" value="ECO:0007669"/>
    <property type="project" value="InterPro"/>
</dbReference>
<dbReference type="SUPFAM" id="SSF47203">
    <property type="entry name" value="Acyl-CoA dehydrogenase C-terminal domain-like"/>
    <property type="match status" value="1"/>
</dbReference>
<organism evidence="13 14">
    <name type="scientific">Desulfomonile tiedjei</name>
    <dbReference type="NCBI Taxonomy" id="2358"/>
    <lineage>
        <taxon>Bacteria</taxon>
        <taxon>Pseudomonadati</taxon>
        <taxon>Thermodesulfobacteriota</taxon>
        <taxon>Desulfomonilia</taxon>
        <taxon>Desulfomonilales</taxon>
        <taxon>Desulfomonilaceae</taxon>
        <taxon>Desulfomonile</taxon>
    </lineage>
</organism>
<dbReference type="FunFam" id="1.20.140.10:FF:000004">
    <property type="entry name" value="Acyl-CoA dehydrogenase FadE25"/>
    <property type="match status" value="1"/>
</dbReference>
<sequence length="381" mass="41415">MFKCTEEQQMIIDTVRRITAKEIAPRAAELDETGAFPEHARKLFAENGLLNPLLPVEYGGVGTSFFTFSMILEEIAKSCASTALLLIAQADGTLPIMHGGSEELKEKYLTRLGDGSPALTAIAATEPSAGSDVLSMRTNAVRKGDRYIVNGQKCFITNGSVADFFVLYAYTDPHKKAKGISALVVEKDFPGLVYGKNENKMGMRGSINSELFFEDMEVPLNNLVGAEGQGFSNLMHTLAMSRLFCASQAVGIAHGALNEAVHYARERVQFGKPIGALAPIQFMISDMAAAVESARLLTQKAAYLFDEGDRQQAELNAALAKFFASDTAMKVTTDAVQILGGYGYMKDYPVERMMRDAKLTQIYTGTNQIMRLVAGRSILGL</sequence>
<evidence type="ECO:0000256" key="7">
    <source>
        <dbReference type="ARBA" id="ARBA00066362"/>
    </source>
</evidence>
<evidence type="ECO:0000256" key="4">
    <source>
        <dbReference type="ARBA" id="ARBA00022630"/>
    </source>
</evidence>
<dbReference type="Proteomes" id="UP000807825">
    <property type="component" value="Unassembled WGS sequence"/>
</dbReference>
<dbReference type="Pfam" id="PF02771">
    <property type="entry name" value="Acyl-CoA_dh_N"/>
    <property type="match status" value="1"/>
</dbReference>
<dbReference type="PANTHER" id="PTHR43884">
    <property type="entry name" value="ACYL-COA DEHYDROGENASE"/>
    <property type="match status" value="1"/>
</dbReference>
<proteinExistence type="inferred from homology"/>
<feature type="domain" description="Acyl-CoA oxidase/dehydrogenase middle" evidence="11">
    <location>
        <begin position="121"/>
        <end position="216"/>
    </location>
</feature>
<reference evidence="13" key="1">
    <citation type="submission" date="2020-07" db="EMBL/GenBank/DDBJ databases">
        <title>Huge and variable diversity of episymbiotic CPR bacteria and DPANN archaea in groundwater ecosystems.</title>
        <authorList>
            <person name="He C.Y."/>
            <person name="Keren R."/>
            <person name="Whittaker M."/>
            <person name="Farag I.F."/>
            <person name="Doudna J."/>
            <person name="Cate J.H.D."/>
            <person name="Banfield J.F."/>
        </authorList>
    </citation>
    <scope>NUCLEOTIDE SEQUENCE</scope>
    <source>
        <strain evidence="13">NC_groundwater_1664_Pr3_B-0.1um_52_9</strain>
    </source>
</reference>
<dbReference type="PANTHER" id="PTHR43884:SF12">
    <property type="entry name" value="ISOVALERYL-COA DEHYDROGENASE, MITOCHONDRIAL-RELATED"/>
    <property type="match status" value="1"/>
</dbReference>
<evidence type="ECO:0000259" key="12">
    <source>
        <dbReference type="Pfam" id="PF02771"/>
    </source>
</evidence>
<dbReference type="FunFam" id="2.40.110.10:FF:000001">
    <property type="entry name" value="Acyl-CoA dehydrogenase, mitochondrial"/>
    <property type="match status" value="1"/>
</dbReference>
<evidence type="ECO:0000259" key="11">
    <source>
        <dbReference type="Pfam" id="PF02770"/>
    </source>
</evidence>
<dbReference type="Pfam" id="PF00441">
    <property type="entry name" value="Acyl-CoA_dh_1"/>
    <property type="match status" value="1"/>
</dbReference>
<protein>
    <recommendedName>
        <fullName evidence="8">Cyclohex-1-ene-1-carbonyl-CoA dehydrogenase</fullName>
        <ecNumber evidence="7">1.3.8.10</ecNumber>
    </recommendedName>
</protein>
<evidence type="ECO:0000256" key="6">
    <source>
        <dbReference type="ARBA" id="ARBA00023002"/>
    </source>
</evidence>
<dbReference type="InterPro" id="IPR006091">
    <property type="entry name" value="Acyl-CoA_Oxase/DH_mid-dom"/>
</dbReference>
<dbReference type="InterPro" id="IPR037069">
    <property type="entry name" value="AcylCoA_DH/ox_N_sf"/>
</dbReference>
<dbReference type="Gene3D" id="1.10.540.10">
    <property type="entry name" value="Acyl-CoA dehydrogenase/oxidase, N-terminal domain"/>
    <property type="match status" value="1"/>
</dbReference>
<evidence type="ECO:0000313" key="13">
    <source>
        <dbReference type="EMBL" id="MBI5249679.1"/>
    </source>
</evidence>
<keyword evidence="4 9" id="KW-0285">Flavoprotein</keyword>
<dbReference type="Gene3D" id="2.40.110.10">
    <property type="entry name" value="Butyryl-CoA Dehydrogenase, subunit A, domain 2"/>
    <property type="match status" value="1"/>
</dbReference>
<evidence type="ECO:0000313" key="14">
    <source>
        <dbReference type="Proteomes" id="UP000807825"/>
    </source>
</evidence>
<dbReference type="InterPro" id="IPR009075">
    <property type="entry name" value="AcylCo_DH/oxidase_C"/>
</dbReference>
<dbReference type="InterPro" id="IPR036250">
    <property type="entry name" value="AcylCo_DH-like_C"/>
</dbReference>
<comment type="caution">
    <text evidence="13">The sequence shown here is derived from an EMBL/GenBank/DDBJ whole genome shotgun (WGS) entry which is preliminary data.</text>
</comment>
<dbReference type="AlphaFoldDB" id="A0A9D6V1A5"/>
<dbReference type="InterPro" id="IPR009100">
    <property type="entry name" value="AcylCoA_DH/oxidase_NM_dom_sf"/>
</dbReference>
<dbReference type="PROSITE" id="PS00073">
    <property type="entry name" value="ACYL_COA_DH_2"/>
    <property type="match status" value="1"/>
</dbReference>
<dbReference type="SUPFAM" id="SSF56645">
    <property type="entry name" value="Acyl-CoA dehydrogenase NM domain-like"/>
    <property type="match status" value="1"/>
</dbReference>
<gene>
    <name evidence="13" type="ORF">HY912_09305</name>
</gene>
<comment type="subunit">
    <text evidence="3">Homotetramer.</text>
</comment>
<dbReference type="InterPro" id="IPR046373">
    <property type="entry name" value="Acyl-CoA_Oxase/DH_mid-dom_sf"/>
</dbReference>
<comment type="similarity">
    <text evidence="2 9">Belongs to the acyl-CoA dehydrogenase family.</text>
</comment>
<comment type="cofactor">
    <cofactor evidence="1 9">
        <name>FAD</name>
        <dbReference type="ChEBI" id="CHEBI:57692"/>
    </cofactor>
</comment>